<protein>
    <submittedName>
        <fullName evidence="2">Uncharacterized protein</fullName>
    </submittedName>
</protein>
<proteinExistence type="predicted"/>
<sequence length="100" mass="11138">MNSSKWPHWVKGGVISLIFYVPFIFVQLLGQDSALILWPLTVPMWPVIWLLGLPYAILGINMNLPLQAQQIILFLVAIIIGTGLGSVYGKLVKRKSPPQV</sequence>
<keyword evidence="1" id="KW-0812">Transmembrane</keyword>
<evidence type="ECO:0000313" key="3">
    <source>
        <dbReference type="Proteomes" id="UP000178873"/>
    </source>
</evidence>
<name>A0A1G2M372_9BACT</name>
<keyword evidence="1" id="KW-0472">Membrane</keyword>
<dbReference type="EMBL" id="MHRF01000007">
    <property type="protein sequence ID" value="OHA18307.1"/>
    <property type="molecule type" value="Genomic_DNA"/>
</dbReference>
<feature type="transmembrane region" description="Helical" evidence="1">
    <location>
        <begin position="70"/>
        <end position="88"/>
    </location>
</feature>
<comment type="caution">
    <text evidence="2">The sequence shown here is derived from an EMBL/GenBank/DDBJ whole genome shotgun (WGS) entry which is preliminary data.</text>
</comment>
<dbReference type="Proteomes" id="UP000178873">
    <property type="component" value="Unassembled WGS sequence"/>
</dbReference>
<dbReference type="AlphaFoldDB" id="A0A1G2M372"/>
<feature type="transmembrane region" description="Helical" evidence="1">
    <location>
        <begin position="12"/>
        <end position="30"/>
    </location>
</feature>
<evidence type="ECO:0000313" key="2">
    <source>
        <dbReference type="EMBL" id="OHA18307.1"/>
    </source>
</evidence>
<keyword evidence="1" id="KW-1133">Transmembrane helix</keyword>
<evidence type="ECO:0000256" key="1">
    <source>
        <dbReference type="SAM" id="Phobius"/>
    </source>
</evidence>
<gene>
    <name evidence="2" type="ORF">A2664_02490</name>
</gene>
<reference evidence="2 3" key="1">
    <citation type="journal article" date="2016" name="Nat. Commun.">
        <title>Thousands of microbial genomes shed light on interconnected biogeochemical processes in an aquifer system.</title>
        <authorList>
            <person name="Anantharaman K."/>
            <person name="Brown C.T."/>
            <person name="Hug L.A."/>
            <person name="Sharon I."/>
            <person name="Castelle C.J."/>
            <person name="Probst A.J."/>
            <person name="Thomas B.C."/>
            <person name="Singh A."/>
            <person name="Wilkins M.J."/>
            <person name="Karaoz U."/>
            <person name="Brodie E.L."/>
            <person name="Williams K.H."/>
            <person name="Hubbard S.S."/>
            <person name="Banfield J.F."/>
        </authorList>
    </citation>
    <scope>NUCLEOTIDE SEQUENCE [LARGE SCALE GENOMIC DNA]</scope>
</reference>
<organism evidence="2 3">
    <name type="scientific">Candidatus Taylorbacteria bacterium RIFCSPHIGHO2_01_FULL_46_22b</name>
    <dbReference type="NCBI Taxonomy" id="1802301"/>
    <lineage>
        <taxon>Bacteria</taxon>
        <taxon>Candidatus Tayloriibacteriota</taxon>
    </lineage>
</organism>
<accession>A0A1G2M372</accession>
<feature type="transmembrane region" description="Helical" evidence="1">
    <location>
        <begin position="36"/>
        <end position="58"/>
    </location>
</feature>